<gene>
    <name evidence="1" type="ORF">C7A17_12335</name>
</gene>
<sequence length="111" mass="12746">MPNATPFPAAYARRDPWQDRPEQSVEYLLRTEADADVLCRLLGLFAQLQLLPQHLQVERQDNDLQIVLQLSGVSLHRAAVLAEKLRGLVCVWQVDWRHLDHNLEQVALRTG</sequence>
<name>A0A2R3QP09_ECTME</name>
<protein>
    <submittedName>
        <fullName evidence="1">Uncharacterized protein</fullName>
    </submittedName>
</protein>
<dbReference type="OrthoDB" id="6891516at2"/>
<dbReference type="Proteomes" id="UP000238327">
    <property type="component" value="Chromosome"/>
</dbReference>
<dbReference type="RefSeq" id="WP_106738306.1">
    <property type="nucleotide sequence ID" value="NZ_CP027657.1"/>
</dbReference>
<accession>A0A2R3QP09</accession>
<evidence type="ECO:0000313" key="1">
    <source>
        <dbReference type="EMBL" id="AVO53521.1"/>
    </source>
</evidence>
<dbReference type="AlphaFoldDB" id="A0A2R3QP09"/>
<reference evidence="1 2" key="1">
    <citation type="submission" date="2018-03" db="EMBL/GenBank/DDBJ databases">
        <title>Complete genome sequence and methylome analysis of Pseudomonas mendocina NEB 698.</title>
        <authorList>
            <person name="Morgan R.D."/>
        </authorList>
    </citation>
    <scope>NUCLEOTIDE SEQUENCE [LARGE SCALE GENOMIC DNA]</scope>
    <source>
        <strain evidence="1 2">NEB698</strain>
    </source>
</reference>
<evidence type="ECO:0000313" key="2">
    <source>
        <dbReference type="Proteomes" id="UP000238327"/>
    </source>
</evidence>
<dbReference type="EMBL" id="CP027657">
    <property type="protein sequence ID" value="AVO53521.1"/>
    <property type="molecule type" value="Genomic_DNA"/>
</dbReference>
<proteinExistence type="predicted"/>
<organism evidence="1 2">
    <name type="scientific">Ectopseudomonas mendocina</name>
    <name type="common">Pseudomonas mendocina</name>
    <dbReference type="NCBI Taxonomy" id="300"/>
    <lineage>
        <taxon>Bacteria</taxon>
        <taxon>Pseudomonadati</taxon>
        <taxon>Pseudomonadota</taxon>
        <taxon>Gammaproteobacteria</taxon>
        <taxon>Pseudomonadales</taxon>
        <taxon>Pseudomonadaceae</taxon>
        <taxon>Ectopseudomonas</taxon>
    </lineage>
</organism>